<evidence type="ECO:0000313" key="6">
    <source>
        <dbReference type="Proteomes" id="UP001142462"/>
    </source>
</evidence>
<comment type="similarity">
    <text evidence="1">Belongs to the LytR/CpsA/Psr (LCP) family.</text>
</comment>
<gene>
    <name evidence="5" type="ORF">GCM10017576_31290</name>
</gene>
<dbReference type="PANTHER" id="PTHR33392:SF6">
    <property type="entry name" value="POLYISOPRENYL-TEICHOIC ACID--PEPTIDOGLYCAN TEICHOIC ACID TRANSFERASE TAGU"/>
    <property type="match status" value="1"/>
</dbReference>
<reference evidence="5" key="2">
    <citation type="submission" date="2023-01" db="EMBL/GenBank/DDBJ databases">
        <authorList>
            <person name="Sun Q."/>
            <person name="Evtushenko L."/>
        </authorList>
    </citation>
    <scope>NUCLEOTIDE SEQUENCE</scope>
    <source>
        <strain evidence="5">VKM Ac-1020</strain>
    </source>
</reference>
<dbReference type="Proteomes" id="UP001142462">
    <property type="component" value="Unassembled WGS sequence"/>
</dbReference>
<reference evidence="5" key="1">
    <citation type="journal article" date="2014" name="Int. J. Syst. Evol. Microbiol.">
        <title>Complete genome sequence of Corynebacterium casei LMG S-19264T (=DSM 44701T), isolated from a smear-ripened cheese.</title>
        <authorList>
            <consortium name="US DOE Joint Genome Institute (JGI-PGF)"/>
            <person name="Walter F."/>
            <person name="Albersmeier A."/>
            <person name="Kalinowski J."/>
            <person name="Ruckert C."/>
        </authorList>
    </citation>
    <scope>NUCLEOTIDE SEQUENCE</scope>
    <source>
        <strain evidence="5">VKM Ac-1020</strain>
    </source>
</reference>
<evidence type="ECO:0000313" key="5">
    <source>
        <dbReference type="EMBL" id="GLJ62998.1"/>
    </source>
</evidence>
<name>A0A9W6LY80_9MICO</name>
<dbReference type="RefSeq" id="WP_271174673.1">
    <property type="nucleotide sequence ID" value="NZ_BSEJ01000021.1"/>
</dbReference>
<evidence type="ECO:0000256" key="3">
    <source>
        <dbReference type="SAM" id="Phobius"/>
    </source>
</evidence>
<feature type="compositionally biased region" description="Polar residues" evidence="2">
    <location>
        <begin position="428"/>
        <end position="439"/>
    </location>
</feature>
<keyword evidence="3" id="KW-0472">Membrane</keyword>
<protein>
    <submittedName>
        <fullName evidence="5">Transcriptional regulator</fullName>
    </submittedName>
</protein>
<proteinExistence type="inferred from homology"/>
<evidence type="ECO:0000256" key="1">
    <source>
        <dbReference type="ARBA" id="ARBA00006068"/>
    </source>
</evidence>
<feature type="domain" description="Cell envelope-related transcriptional attenuator" evidence="4">
    <location>
        <begin position="122"/>
        <end position="278"/>
    </location>
</feature>
<keyword evidence="3" id="KW-0812">Transmembrane</keyword>
<dbReference type="AlphaFoldDB" id="A0A9W6LY80"/>
<accession>A0A9W6LY80</accession>
<dbReference type="PANTHER" id="PTHR33392">
    <property type="entry name" value="POLYISOPRENYL-TEICHOIC ACID--PEPTIDOGLYCAN TEICHOIC ACID TRANSFERASE TAGU"/>
    <property type="match status" value="1"/>
</dbReference>
<evidence type="ECO:0000256" key="2">
    <source>
        <dbReference type="SAM" id="MobiDB-lite"/>
    </source>
</evidence>
<dbReference type="Gene3D" id="3.40.630.190">
    <property type="entry name" value="LCP protein"/>
    <property type="match status" value="1"/>
</dbReference>
<keyword evidence="3" id="KW-1133">Transmembrane helix</keyword>
<keyword evidence="6" id="KW-1185">Reference proteome</keyword>
<feature type="compositionally biased region" description="Low complexity" evidence="2">
    <location>
        <begin position="384"/>
        <end position="411"/>
    </location>
</feature>
<dbReference type="Pfam" id="PF03816">
    <property type="entry name" value="LytR_cpsA_psr"/>
    <property type="match status" value="1"/>
</dbReference>
<dbReference type="EMBL" id="BSEJ01000021">
    <property type="protein sequence ID" value="GLJ62998.1"/>
    <property type="molecule type" value="Genomic_DNA"/>
</dbReference>
<feature type="region of interest" description="Disordered" evidence="2">
    <location>
        <begin position="381"/>
        <end position="439"/>
    </location>
</feature>
<organism evidence="5 6">
    <name type="scientific">Microbacterium barkeri</name>
    <dbReference type="NCBI Taxonomy" id="33917"/>
    <lineage>
        <taxon>Bacteria</taxon>
        <taxon>Bacillati</taxon>
        <taxon>Actinomycetota</taxon>
        <taxon>Actinomycetes</taxon>
        <taxon>Micrococcales</taxon>
        <taxon>Microbacteriaceae</taxon>
        <taxon>Microbacterium</taxon>
    </lineage>
</organism>
<comment type="caution">
    <text evidence="5">The sequence shown here is derived from an EMBL/GenBank/DDBJ whole genome shotgun (WGS) entry which is preliminary data.</text>
</comment>
<sequence>MSETPKHTVRRTIARHGQLSSPGPVQQLLRVLGVALAVVIVSAFGVVGYAAYDFGATFSADAVVLEGQEAAPPDIGELDNKGVNILFAGLDACEEEYKQYFGNGRCPEGSEYDPESREQVLNDVNMLVHISPEPRRVTVVSFPRDLMVEGPECTDPQGDVASALSRTQLNEAYYRGDLGCIVKTIEELSGQTIDYGATVTWGGVIEITNAIGGVDVCVGGEGIYDEHTGLEIPPSEKYTLVGVEALQFLRTRYGVGGSDLNRISNQQVYMSALARKLTSEEVLSNPSTLLTLARTTLENVDPSSSLTNPVTLVQIAMAAKDVPLQDFTFVQYPVVDDPYDSNRVAPDYASAEALWAALEQNVPLQITGDTGGGAILAEGEEGAETPAPEDTQAPVETTTPETPSMTETPAPTDTPASGELSANVHGSDASQVTCSNGVG</sequence>
<dbReference type="NCBIfam" id="TIGR00350">
    <property type="entry name" value="lytR_cpsA_psr"/>
    <property type="match status" value="1"/>
</dbReference>
<feature type="transmembrane region" description="Helical" evidence="3">
    <location>
        <begin position="28"/>
        <end position="52"/>
    </location>
</feature>
<dbReference type="InterPro" id="IPR050922">
    <property type="entry name" value="LytR/CpsA/Psr_CW_biosynth"/>
</dbReference>
<dbReference type="InterPro" id="IPR004474">
    <property type="entry name" value="LytR_CpsA_psr"/>
</dbReference>
<evidence type="ECO:0000259" key="4">
    <source>
        <dbReference type="Pfam" id="PF03816"/>
    </source>
</evidence>